<protein>
    <submittedName>
        <fullName evidence="1">Uncharacterized protein</fullName>
    </submittedName>
</protein>
<organism evidence="1 2">
    <name type="scientific">Priestia megaterium</name>
    <name type="common">Bacillus megaterium</name>
    <dbReference type="NCBI Taxonomy" id="1404"/>
    <lineage>
        <taxon>Bacteria</taxon>
        <taxon>Bacillati</taxon>
        <taxon>Bacillota</taxon>
        <taxon>Bacilli</taxon>
        <taxon>Bacillales</taxon>
        <taxon>Bacillaceae</taxon>
        <taxon>Priestia</taxon>
    </lineage>
</organism>
<reference evidence="1 2" key="1">
    <citation type="submission" date="2019-10" db="EMBL/GenBank/DDBJ databases">
        <title>Complete genome sequences for adaption low water activity.</title>
        <authorList>
            <person name="Zhao L."/>
            <person name="Zhong J."/>
        </authorList>
    </citation>
    <scope>NUCLEOTIDE SEQUENCE [LARGE SCALE GENOMIC DNA]</scope>
    <source>
        <strain evidence="1 2">FDU301</strain>
        <plasmid evidence="2">pfdu301a</plasmid>
    </source>
</reference>
<dbReference type="Proteomes" id="UP000501076">
    <property type="component" value="Plasmid pFDU301A"/>
</dbReference>
<evidence type="ECO:0000313" key="1">
    <source>
        <dbReference type="EMBL" id="QJX80247.1"/>
    </source>
</evidence>
<dbReference type="RefSeq" id="WP_171778233.1">
    <property type="nucleotide sequence ID" value="NZ_CP045273.1"/>
</dbReference>
<sequence length="83" mass="9516">MNEKELVEEVEGFFNEEDRSVGVVAVGVIDRIVIEEFKEAFNGIEVISYTKSELEFEVGGNNYKLASSTAYDQWRVYKLIKLC</sequence>
<geneLocation type="plasmid" evidence="2">
    <name>pfdu301a</name>
</geneLocation>
<dbReference type="AlphaFoldDB" id="A0A6M6E6U3"/>
<accession>A0A6M6E6U3</accession>
<gene>
    <name evidence="1" type="ORF">FDZ14_29565</name>
</gene>
<evidence type="ECO:0000313" key="2">
    <source>
        <dbReference type="Proteomes" id="UP000501076"/>
    </source>
</evidence>
<dbReference type="EMBL" id="CP045273">
    <property type="protein sequence ID" value="QJX80247.1"/>
    <property type="molecule type" value="Genomic_DNA"/>
</dbReference>
<keyword evidence="1" id="KW-0614">Plasmid</keyword>
<name>A0A6M6E6U3_PRIMG</name>
<proteinExistence type="predicted"/>